<sequence>MKSYKTELDLNNKQKTACLRHSGVARFAYNWGLRRKIEAYQAGEKTPSAIDLHKELVVLKKIELPWLYETSSKVPQHAFRHLDKAYQNFFRKCKNGSVKKGFPKFKSRKQGIGAFTLNGYIRCFEKGIQLPHLGTLRLKEANYFPTNITVISATISERAGHWFVSILTKEEPFRQSGTETIGVDVGIKTLATLSDGTIFENPRALKKAEKKLKFLQRSVTRKQKGSNNRKKANLKLAKQHLKVSNVRKDSLHKVSDAIIKRSALIGIESLNVQGMMKNHCLAKALSDAAMSELHRQIRYKASWARVPVVEADRWFPSSKLCSECGSVKSVLLLSEREFVCDSCGSVIDRDLNASVNLRNLAVSSTATNACGGFEGQTQPMKQELDTTFKVDKFQRTVLNG</sequence>
<dbReference type="Pfam" id="PF07282">
    <property type="entry name" value="Cas12f1-like_TNB"/>
    <property type="match status" value="1"/>
</dbReference>
<dbReference type="EMBL" id="MFAM01000070">
    <property type="protein sequence ID" value="OGD76860.1"/>
    <property type="molecule type" value="Genomic_DNA"/>
</dbReference>
<evidence type="ECO:0000256" key="6">
    <source>
        <dbReference type="ARBA" id="ARBA00023125"/>
    </source>
</evidence>
<evidence type="ECO:0000259" key="9">
    <source>
        <dbReference type="Pfam" id="PF07282"/>
    </source>
</evidence>
<evidence type="ECO:0000256" key="4">
    <source>
        <dbReference type="ARBA" id="ARBA00022723"/>
    </source>
</evidence>
<accession>A0A1F5FB66</accession>
<comment type="similarity">
    <text evidence="2">In the N-terminal section; belongs to the transposase 2 family.</text>
</comment>
<dbReference type="PANTHER" id="PTHR30405:SF25">
    <property type="entry name" value="RNA-GUIDED DNA ENDONUCLEASE INSQ-RELATED"/>
    <property type="match status" value="1"/>
</dbReference>
<evidence type="ECO:0000256" key="2">
    <source>
        <dbReference type="ARBA" id="ARBA00011044"/>
    </source>
</evidence>
<evidence type="ECO:0000256" key="3">
    <source>
        <dbReference type="ARBA" id="ARBA00022578"/>
    </source>
</evidence>
<comment type="caution">
    <text evidence="11">The sequence shown here is derived from an EMBL/GenBank/DDBJ whole genome shotgun (WGS) entry which is preliminary data.</text>
</comment>
<dbReference type="GO" id="GO:0006310">
    <property type="term" value="P:DNA recombination"/>
    <property type="evidence" value="ECO:0007669"/>
    <property type="project" value="UniProtKB-KW"/>
</dbReference>
<dbReference type="InterPro" id="IPR051399">
    <property type="entry name" value="RNA-guided_DNA_endo/Transpos"/>
</dbReference>
<evidence type="ECO:0000256" key="1">
    <source>
        <dbReference type="ARBA" id="ARBA00008761"/>
    </source>
</evidence>
<evidence type="ECO:0000256" key="5">
    <source>
        <dbReference type="ARBA" id="ARBA00022833"/>
    </source>
</evidence>
<protein>
    <recommendedName>
        <fullName evidence="13">Transposase</fullName>
    </recommendedName>
</protein>
<evidence type="ECO:0000259" key="8">
    <source>
        <dbReference type="Pfam" id="PF01385"/>
    </source>
</evidence>
<organism evidence="11 12">
    <name type="scientific">Candidatus Collierbacteria bacterium RIFOXYB1_FULL_49_13</name>
    <dbReference type="NCBI Taxonomy" id="1817728"/>
    <lineage>
        <taxon>Bacteria</taxon>
        <taxon>Candidatus Collieribacteriota</taxon>
    </lineage>
</organism>
<evidence type="ECO:0000313" key="12">
    <source>
        <dbReference type="Proteomes" id="UP000176682"/>
    </source>
</evidence>
<keyword evidence="6" id="KW-0238">DNA-binding</keyword>
<keyword evidence="3" id="KW-0815">Transposition</keyword>
<comment type="similarity">
    <text evidence="1">In the C-terminal section; belongs to the transposase 35 family.</text>
</comment>
<dbReference type="AlphaFoldDB" id="A0A1F5FB66"/>
<proteinExistence type="inferred from homology"/>
<dbReference type="NCBIfam" id="NF040570">
    <property type="entry name" value="guided_TnpB"/>
    <property type="match status" value="1"/>
</dbReference>
<dbReference type="NCBIfam" id="TIGR01766">
    <property type="entry name" value="IS200/IS605 family accessory protein TnpB-like domain"/>
    <property type="match status" value="1"/>
</dbReference>
<keyword evidence="7" id="KW-0233">DNA recombination</keyword>
<evidence type="ECO:0008006" key="13">
    <source>
        <dbReference type="Google" id="ProtNLM"/>
    </source>
</evidence>
<evidence type="ECO:0000256" key="7">
    <source>
        <dbReference type="ARBA" id="ARBA00023172"/>
    </source>
</evidence>
<dbReference type="PANTHER" id="PTHR30405">
    <property type="entry name" value="TRANSPOSASE"/>
    <property type="match status" value="1"/>
</dbReference>
<dbReference type="GO" id="GO:0003677">
    <property type="term" value="F:DNA binding"/>
    <property type="evidence" value="ECO:0007669"/>
    <property type="project" value="UniProtKB-KW"/>
</dbReference>
<keyword evidence="4" id="KW-0479">Metal-binding</keyword>
<dbReference type="InterPro" id="IPR021027">
    <property type="entry name" value="Transposase_put_HTH"/>
</dbReference>
<dbReference type="GO" id="GO:0032196">
    <property type="term" value="P:transposition"/>
    <property type="evidence" value="ECO:0007669"/>
    <property type="project" value="UniProtKB-KW"/>
</dbReference>
<dbReference type="Pfam" id="PF12323">
    <property type="entry name" value="HTH_OrfB_IS605"/>
    <property type="match status" value="1"/>
</dbReference>
<name>A0A1F5FB66_9BACT</name>
<dbReference type="InterPro" id="IPR010095">
    <property type="entry name" value="Cas12f1-like_TNB"/>
</dbReference>
<reference evidence="11 12" key="1">
    <citation type="journal article" date="2016" name="Nat. Commun.">
        <title>Thousands of microbial genomes shed light on interconnected biogeochemical processes in an aquifer system.</title>
        <authorList>
            <person name="Anantharaman K."/>
            <person name="Brown C.T."/>
            <person name="Hug L.A."/>
            <person name="Sharon I."/>
            <person name="Castelle C.J."/>
            <person name="Probst A.J."/>
            <person name="Thomas B.C."/>
            <person name="Singh A."/>
            <person name="Wilkins M.J."/>
            <person name="Karaoz U."/>
            <person name="Brodie E.L."/>
            <person name="Williams K.H."/>
            <person name="Hubbard S.S."/>
            <person name="Banfield J.F."/>
        </authorList>
    </citation>
    <scope>NUCLEOTIDE SEQUENCE [LARGE SCALE GENOMIC DNA]</scope>
</reference>
<dbReference type="InterPro" id="IPR001959">
    <property type="entry name" value="Transposase"/>
</dbReference>
<feature type="domain" description="Probable transposase IS891/IS1136/IS1341" evidence="8">
    <location>
        <begin position="171"/>
        <end position="278"/>
    </location>
</feature>
<feature type="domain" description="Cas12f1-like TNB" evidence="9">
    <location>
        <begin position="292"/>
        <end position="357"/>
    </location>
</feature>
<evidence type="ECO:0000259" key="10">
    <source>
        <dbReference type="Pfam" id="PF12323"/>
    </source>
</evidence>
<dbReference type="Proteomes" id="UP000176682">
    <property type="component" value="Unassembled WGS sequence"/>
</dbReference>
<feature type="domain" description="Transposase putative helix-turn-helix" evidence="10">
    <location>
        <begin position="2"/>
        <end position="45"/>
    </location>
</feature>
<keyword evidence="5" id="KW-0862">Zinc</keyword>
<gene>
    <name evidence="11" type="ORF">A2368_02895</name>
</gene>
<dbReference type="GO" id="GO:0046872">
    <property type="term" value="F:metal ion binding"/>
    <property type="evidence" value="ECO:0007669"/>
    <property type="project" value="UniProtKB-KW"/>
</dbReference>
<evidence type="ECO:0000313" key="11">
    <source>
        <dbReference type="EMBL" id="OGD76860.1"/>
    </source>
</evidence>
<dbReference type="Pfam" id="PF01385">
    <property type="entry name" value="OrfB_IS605"/>
    <property type="match status" value="1"/>
</dbReference>